<keyword evidence="4" id="KW-0489">Methyltransferase</keyword>
<comment type="similarity">
    <text evidence="1">Belongs to the methyltransferase superfamily. L-isoaspartyl/D-aspartyl protein methyltransferase family.</text>
</comment>
<protein>
    <recommendedName>
        <fullName evidence="2">Protein-L-isoaspartate O-methyltransferase</fullName>
    </recommendedName>
    <alternativeName>
        <fullName evidence="3">Protein L-isoaspartyl methyltransferase</fullName>
    </alternativeName>
</protein>
<gene>
    <name evidence="4" type="ORF">BQ8482_380234</name>
</gene>
<dbReference type="CDD" id="cd02440">
    <property type="entry name" value="AdoMet_MTases"/>
    <property type="match status" value="1"/>
</dbReference>
<dbReference type="EMBL" id="FUIG01000046">
    <property type="protein sequence ID" value="SJM34051.1"/>
    <property type="molecule type" value="Genomic_DNA"/>
</dbReference>
<dbReference type="Pfam" id="PF01135">
    <property type="entry name" value="PCMT"/>
    <property type="match status" value="1"/>
</dbReference>
<keyword evidence="5" id="KW-1185">Reference proteome</keyword>
<dbReference type="SUPFAM" id="SSF53335">
    <property type="entry name" value="S-adenosyl-L-methionine-dependent methyltransferases"/>
    <property type="match status" value="1"/>
</dbReference>
<evidence type="ECO:0000313" key="5">
    <source>
        <dbReference type="Proteomes" id="UP000245698"/>
    </source>
</evidence>
<dbReference type="AlphaFoldDB" id="A0A2P9ASB6"/>
<dbReference type="GO" id="GO:0004719">
    <property type="term" value="F:protein-L-isoaspartate (D-aspartate) O-methyltransferase activity"/>
    <property type="evidence" value="ECO:0007669"/>
    <property type="project" value="InterPro"/>
</dbReference>
<dbReference type="Proteomes" id="UP000245698">
    <property type="component" value="Unassembled WGS sequence"/>
</dbReference>
<dbReference type="InterPro" id="IPR000682">
    <property type="entry name" value="PCMT"/>
</dbReference>
<organism evidence="4 5">
    <name type="scientific">Mesorhizobium delmotii</name>
    <dbReference type="NCBI Taxonomy" id="1631247"/>
    <lineage>
        <taxon>Bacteria</taxon>
        <taxon>Pseudomonadati</taxon>
        <taxon>Pseudomonadota</taxon>
        <taxon>Alphaproteobacteria</taxon>
        <taxon>Hyphomicrobiales</taxon>
        <taxon>Phyllobacteriaceae</taxon>
        <taxon>Mesorhizobium</taxon>
    </lineage>
</organism>
<dbReference type="GO" id="GO:0005737">
    <property type="term" value="C:cytoplasm"/>
    <property type="evidence" value="ECO:0007669"/>
    <property type="project" value="TreeGrafter"/>
</dbReference>
<keyword evidence="4" id="KW-0808">Transferase</keyword>
<name>A0A2P9ASB6_9HYPH</name>
<dbReference type="InterPro" id="IPR029063">
    <property type="entry name" value="SAM-dependent_MTases_sf"/>
</dbReference>
<reference evidence="5" key="1">
    <citation type="submission" date="2016-12" db="EMBL/GenBank/DDBJ databases">
        <authorList>
            <person name="Brunel B."/>
        </authorList>
    </citation>
    <scope>NUCLEOTIDE SEQUENCE [LARGE SCALE GENOMIC DNA]</scope>
</reference>
<evidence type="ECO:0000256" key="1">
    <source>
        <dbReference type="ARBA" id="ARBA00005369"/>
    </source>
</evidence>
<evidence type="ECO:0000313" key="4">
    <source>
        <dbReference type="EMBL" id="SJM34051.1"/>
    </source>
</evidence>
<accession>A0A2P9ASB6</accession>
<sequence>MPKLPRTSARGLEFRSNEPRSWRGKQIGFGRIGWNMSADFAERRVKMVDGQIRTTDVTSAPLLEAMLVVPREAFVAPGQRDLAYIDEDIRIANAADGPRYLMEPSPLAKLMQLAEIGPGDSALDVGCGTGYAAAILSRLAKSVVALESDPALAETAMSTLSALGCDNVSVVKAPLPEGHAAGAPYDVIFIGGSVEKVPESLLDQLAEGGRLVAVDGQGNSGVARLFLKTGGSVTGRGAFNAAIKPLPGFERARAFEF</sequence>
<dbReference type="GO" id="GO:0032259">
    <property type="term" value="P:methylation"/>
    <property type="evidence" value="ECO:0007669"/>
    <property type="project" value="UniProtKB-KW"/>
</dbReference>
<evidence type="ECO:0000256" key="2">
    <source>
        <dbReference type="ARBA" id="ARBA00013346"/>
    </source>
</evidence>
<dbReference type="Gene3D" id="3.40.50.150">
    <property type="entry name" value="Vaccinia Virus protein VP39"/>
    <property type="match status" value="1"/>
</dbReference>
<proteinExistence type="inferred from homology"/>
<dbReference type="PANTHER" id="PTHR11579">
    <property type="entry name" value="PROTEIN-L-ISOASPARTATE O-METHYLTRANSFERASE"/>
    <property type="match status" value="1"/>
</dbReference>
<evidence type="ECO:0000256" key="3">
    <source>
        <dbReference type="ARBA" id="ARBA00030757"/>
    </source>
</evidence>
<dbReference type="PANTHER" id="PTHR11579:SF18">
    <property type="entry name" value="PROTEIN-L-ISOASPARTATE O-METHYLTRANSFERASE"/>
    <property type="match status" value="1"/>
</dbReference>